<organism evidence="2 3">
    <name type="scientific">Paenibacillus spiritus</name>
    <dbReference type="NCBI Taxonomy" id="2496557"/>
    <lineage>
        <taxon>Bacteria</taxon>
        <taxon>Bacillati</taxon>
        <taxon>Bacillota</taxon>
        <taxon>Bacilli</taxon>
        <taxon>Bacillales</taxon>
        <taxon>Paenibacillaceae</taxon>
        <taxon>Paenibacillus</taxon>
    </lineage>
</organism>
<comment type="caution">
    <text evidence="2">The sequence shown here is derived from an EMBL/GenBank/DDBJ whole genome shotgun (WGS) entry which is preliminary data.</text>
</comment>
<proteinExistence type="predicted"/>
<gene>
    <name evidence="2" type="ORF">F4V43_09540</name>
</gene>
<reference evidence="2 3" key="1">
    <citation type="submission" date="2019-09" db="EMBL/GenBank/DDBJ databases">
        <title>Bacillus ochoae sp. nov., Paenibacillus whitsoniae sp. nov., Paenibacillus spiritus sp. nov. Isolated from the Mars Exploration Rover during spacecraft assembly.</title>
        <authorList>
            <person name="Seuylemezian A."/>
            <person name="Vaishampayan P."/>
        </authorList>
    </citation>
    <scope>NUCLEOTIDE SEQUENCE [LARGE SCALE GENOMIC DNA]</scope>
    <source>
        <strain evidence="2 3">MER_111</strain>
    </source>
</reference>
<evidence type="ECO:0000313" key="3">
    <source>
        <dbReference type="Proteomes" id="UP000367750"/>
    </source>
</evidence>
<dbReference type="RefSeq" id="WP_150458017.1">
    <property type="nucleotide sequence ID" value="NZ_VYKK01000012.1"/>
</dbReference>
<dbReference type="Pfam" id="PF10040">
    <property type="entry name" value="CRISPR_Cas6"/>
    <property type="match status" value="1"/>
</dbReference>
<sequence>MATLNQFQFLHFRALFTAREAGQLPPYLGSTLRGVLGHAMRGLVCSRPGLRCHLCELAVDCPYAHSFNSPGNEGGAVNPWVLYVPTRDKTSWQIGDSLIFELAVVGSATGQGQFYLDGIRHMERFGWGAKRMRFSLTQIMDPVHQSLIWSGGHTWTDRMKLSDLPDISRPASSVLIRFHTPLRLLVSRQLCRRPTFRDLIQSIARRISLLSQAYTQQPVYWDEEAMLGEAERVRTAEEDWRFVDLERYSMTYDRKLSLNGVEGWARYEGNITPFIPLLEAGRWLHAGKNATHGLGKYEVYYA</sequence>
<accession>A0A5J5G9T9</accession>
<evidence type="ECO:0000259" key="1">
    <source>
        <dbReference type="Pfam" id="PF10040"/>
    </source>
</evidence>
<dbReference type="Proteomes" id="UP000367750">
    <property type="component" value="Unassembled WGS sequence"/>
</dbReference>
<dbReference type="InterPro" id="IPR019267">
    <property type="entry name" value="CRISPR-assoc_Cas6_C"/>
</dbReference>
<protein>
    <submittedName>
        <fullName evidence="2">CRISPR system precrRNA processing endoribonuclease RAMP protein Cas6</fullName>
    </submittedName>
</protein>
<dbReference type="EMBL" id="VYKK01000012">
    <property type="protein sequence ID" value="KAA9004866.1"/>
    <property type="molecule type" value="Genomic_DNA"/>
</dbReference>
<dbReference type="OrthoDB" id="9787241at2"/>
<dbReference type="AlphaFoldDB" id="A0A5J5G9T9"/>
<feature type="domain" description="CRISPR-associated protein Cas6 C-terminal" evidence="1">
    <location>
        <begin position="176"/>
        <end position="297"/>
    </location>
</feature>
<name>A0A5J5G9T9_9BACL</name>
<keyword evidence="3" id="KW-1185">Reference proteome</keyword>
<evidence type="ECO:0000313" key="2">
    <source>
        <dbReference type="EMBL" id="KAA9004866.1"/>
    </source>
</evidence>
<dbReference type="Gene3D" id="3.30.70.1900">
    <property type="match status" value="1"/>
</dbReference>